<feature type="compositionally biased region" description="Basic and acidic residues" evidence="1">
    <location>
        <begin position="85"/>
        <end position="99"/>
    </location>
</feature>
<dbReference type="EMBL" id="NPEZ01000001">
    <property type="protein sequence ID" value="OZT78629.1"/>
    <property type="molecule type" value="Genomic_DNA"/>
</dbReference>
<proteinExistence type="predicted"/>
<comment type="caution">
    <text evidence="3">The sequence shown here is derived from an EMBL/GenBank/DDBJ whole genome shotgun (WGS) entry which is preliminary data.</text>
</comment>
<evidence type="ECO:0000313" key="4">
    <source>
        <dbReference type="Proteomes" id="UP000216682"/>
    </source>
</evidence>
<dbReference type="PANTHER" id="PTHR33498">
    <property type="entry name" value="TRANSPOSASE FOR INSERTION SEQUENCE ELEMENT IS1557"/>
    <property type="match status" value="1"/>
</dbReference>
<name>A0A265EAM3_9STAP</name>
<dbReference type="AlphaFoldDB" id="A0A265EAM3"/>
<sequence>MTHHPIDLLPDREAETLTDWLGSHPELTHVTRDRYPRFQEVISTHASNVIQIHDRFHLIQNLWSLHDQIIRKILPARVDLGTHLPRPDPPRTQSKAELRQKENARNKWEQAQILQKYYADGYSITRISKQFNLHWKTVKRYLEMTGPPDTSRQKRAKPLDVYHTQIIDWEAAGHPVHIIYEKLQGIGYTGAYGAVKVFIAELRKKKRAKAPLDTEYHSRRDIRRILWQNHLEDDSEREIINRVLKQYPQIQPVYAFIAGFRETIALKDHTGFIKLILYEQERKDPLTKHFIRRLLSDFKSTVNAIVYTESNGFVEGNVNRLKTLKRMMYGRAGFKLLRQRMLYRIA</sequence>
<dbReference type="InterPro" id="IPR047951">
    <property type="entry name" value="Transpos_ISL3"/>
</dbReference>
<protein>
    <recommendedName>
        <fullName evidence="2">Transposase IS204/IS1001/IS1096/IS1165 DDE domain-containing protein</fullName>
    </recommendedName>
</protein>
<dbReference type="Proteomes" id="UP000216682">
    <property type="component" value="Unassembled WGS sequence"/>
</dbReference>
<evidence type="ECO:0000259" key="2">
    <source>
        <dbReference type="Pfam" id="PF01610"/>
    </source>
</evidence>
<feature type="region of interest" description="Disordered" evidence="1">
    <location>
        <begin position="80"/>
        <end position="99"/>
    </location>
</feature>
<dbReference type="PANTHER" id="PTHR33498:SF1">
    <property type="entry name" value="TRANSPOSASE FOR INSERTION SEQUENCE ELEMENT IS1557"/>
    <property type="match status" value="1"/>
</dbReference>
<gene>
    <name evidence="3" type="ORF">CFN03_04945</name>
</gene>
<evidence type="ECO:0000313" key="3">
    <source>
        <dbReference type="EMBL" id="OZT78629.1"/>
    </source>
</evidence>
<evidence type="ECO:0000256" key="1">
    <source>
        <dbReference type="SAM" id="MobiDB-lite"/>
    </source>
</evidence>
<dbReference type="Pfam" id="PF01610">
    <property type="entry name" value="DDE_Tnp_ISL3"/>
    <property type="match status" value="2"/>
</dbReference>
<organism evidence="3 4">
    <name type="scientific">Salinicoccus roseus</name>
    <dbReference type="NCBI Taxonomy" id="45670"/>
    <lineage>
        <taxon>Bacteria</taxon>
        <taxon>Bacillati</taxon>
        <taxon>Bacillota</taxon>
        <taxon>Bacilli</taxon>
        <taxon>Bacillales</taxon>
        <taxon>Staphylococcaceae</taxon>
        <taxon>Salinicoccus</taxon>
    </lineage>
</organism>
<feature type="domain" description="Transposase IS204/IS1001/IS1096/IS1165 DDE" evidence="2">
    <location>
        <begin position="201"/>
        <end position="340"/>
    </location>
</feature>
<dbReference type="InterPro" id="IPR002560">
    <property type="entry name" value="Transposase_DDE"/>
</dbReference>
<reference evidence="3 4" key="1">
    <citation type="submission" date="2017-07" db="EMBL/GenBank/DDBJ databases">
        <title>Shotgun whole genome sequences of three halophilic bacterial isolates.</title>
        <authorList>
            <person name="Pozzo T."/>
            <person name="Higdon S.M."/>
            <person name="Quillaguaman J."/>
        </authorList>
    </citation>
    <scope>NUCLEOTIDE SEQUENCE [LARGE SCALE GENOMIC DNA]</scope>
    <source>
        <strain evidence="3 4">BU-1</strain>
    </source>
</reference>
<feature type="domain" description="Transposase IS204/IS1001/IS1096/IS1165 DDE" evidence="2">
    <location>
        <begin position="3"/>
        <end position="85"/>
    </location>
</feature>
<accession>A0A265EAM3</accession>